<name>A0A5B9VWN5_9BACT</name>
<dbReference type="InterPro" id="IPR041657">
    <property type="entry name" value="HTH_17"/>
</dbReference>
<dbReference type="KEGG" id="agv:OJF2_05890"/>
<dbReference type="Proteomes" id="UP000324233">
    <property type="component" value="Chromosome"/>
</dbReference>
<sequence>MTVRDVATRLEISASLVYQLIDSGKLRCCRHGMGRGVIRVTEEQLAEYLEACATPQTNSEFVVRASHRPKLKHPKV</sequence>
<accession>A0A5B9VWN5</accession>
<keyword evidence="3" id="KW-1185">Reference proteome</keyword>
<dbReference type="NCBIfam" id="TIGR01764">
    <property type="entry name" value="excise"/>
    <property type="match status" value="1"/>
</dbReference>
<evidence type="ECO:0000259" key="1">
    <source>
        <dbReference type="Pfam" id="PF12728"/>
    </source>
</evidence>
<dbReference type="GO" id="GO:0003677">
    <property type="term" value="F:DNA binding"/>
    <property type="evidence" value="ECO:0007669"/>
    <property type="project" value="InterPro"/>
</dbReference>
<organism evidence="2 3">
    <name type="scientific">Aquisphaera giovannonii</name>
    <dbReference type="NCBI Taxonomy" id="406548"/>
    <lineage>
        <taxon>Bacteria</taxon>
        <taxon>Pseudomonadati</taxon>
        <taxon>Planctomycetota</taxon>
        <taxon>Planctomycetia</taxon>
        <taxon>Isosphaerales</taxon>
        <taxon>Isosphaeraceae</taxon>
        <taxon>Aquisphaera</taxon>
    </lineage>
</organism>
<protein>
    <submittedName>
        <fullName evidence="2">Helix-turn-helix domain protein</fullName>
    </submittedName>
</protein>
<evidence type="ECO:0000313" key="2">
    <source>
        <dbReference type="EMBL" id="QEH32120.1"/>
    </source>
</evidence>
<proteinExistence type="predicted"/>
<dbReference type="InterPro" id="IPR010093">
    <property type="entry name" value="SinI_DNA-bd"/>
</dbReference>
<evidence type="ECO:0000313" key="3">
    <source>
        <dbReference type="Proteomes" id="UP000324233"/>
    </source>
</evidence>
<dbReference type="EMBL" id="CP042997">
    <property type="protein sequence ID" value="QEH32120.1"/>
    <property type="molecule type" value="Genomic_DNA"/>
</dbReference>
<reference evidence="2 3" key="1">
    <citation type="submission" date="2019-08" db="EMBL/GenBank/DDBJ databases">
        <title>Deep-cultivation of Planctomycetes and their phenomic and genomic characterization uncovers novel biology.</title>
        <authorList>
            <person name="Wiegand S."/>
            <person name="Jogler M."/>
            <person name="Boedeker C."/>
            <person name="Pinto D."/>
            <person name="Vollmers J."/>
            <person name="Rivas-Marin E."/>
            <person name="Kohn T."/>
            <person name="Peeters S.H."/>
            <person name="Heuer A."/>
            <person name="Rast P."/>
            <person name="Oberbeckmann S."/>
            <person name="Bunk B."/>
            <person name="Jeske O."/>
            <person name="Meyerdierks A."/>
            <person name="Storesund J.E."/>
            <person name="Kallscheuer N."/>
            <person name="Luecker S."/>
            <person name="Lage O.M."/>
            <person name="Pohl T."/>
            <person name="Merkel B.J."/>
            <person name="Hornburger P."/>
            <person name="Mueller R.-W."/>
            <person name="Bruemmer F."/>
            <person name="Labrenz M."/>
            <person name="Spormann A.M."/>
            <person name="Op den Camp H."/>
            <person name="Overmann J."/>
            <person name="Amann R."/>
            <person name="Jetten M.S.M."/>
            <person name="Mascher T."/>
            <person name="Medema M.H."/>
            <person name="Devos D.P."/>
            <person name="Kaster A.-K."/>
            <person name="Ovreas L."/>
            <person name="Rohde M."/>
            <person name="Galperin M.Y."/>
            <person name="Jogler C."/>
        </authorList>
    </citation>
    <scope>NUCLEOTIDE SEQUENCE [LARGE SCALE GENOMIC DNA]</scope>
    <source>
        <strain evidence="2 3">OJF2</strain>
    </source>
</reference>
<dbReference type="Pfam" id="PF12728">
    <property type="entry name" value="HTH_17"/>
    <property type="match status" value="1"/>
</dbReference>
<feature type="domain" description="Helix-turn-helix" evidence="1">
    <location>
        <begin position="1"/>
        <end position="52"/>
    </location>
</feature>
<dbReference type="OrthoDB" id="291037at2"/>
<dbReference type="RefSeq" id="WP_148591071.1">
    <property type="nucleotide sequence ID" value="NZ_CP042997.1"/>
</dbReference>
<dbReference type="AlphaFoldDB" id="A0A5B9VWN5"/>
<gene>
    <name evidence="2" type="ORF">OJF2_05890</name>
</gene>